<dbReference type="RefSeq" id="WP_193667327.1">
    <property type="nucleotide sequence ID" value="NZ_JACDTV010000002.1"/>
</dbReference>
<sequence>MQLPRPVQSGGAASGGGARYNVVAQATVEPSGALVARVPARDLGWLARRIVLQGPPGSICRLYTGEPGPTSLADGSQAGELDVADYYQPLYVERSLPLVAVWSTGTGEPVTGEALLRVELEEVG</sequence>
<evidence type="ECO:0000313" key="2">
    <source>
        <dbReference type="Proteomes" id="UP000732378"/>
    </source>
</evidence>
<name>A0ABS2MFT1_9ACTN</name>
<comment type="caution">
    <text evidence="1">The sequence shown here is derived from an EMBL/GenBank/DDBJ whole genome shotgun (WGS) entry which is preliminary data.</text>
</comment>
<organism evidence="1 2">
    <name type="scientific">Nocardioides salarius</name>
    <dbReference type="NCBI Taxonomy" id="374513"/>
    <lineage>
        <taxon>Bacteria</taxon>
        <taxon>Bacillati</taxon>
        <taxon>Actinomycetota</taxon>
        <taxon>Actinomycetes</taxon>
        <taxon>Propionibacteriales</taxon>
        <taxon>Nocardioidaceae</taxon>
        <taxon>Nocardioides</taxon>
    </lineage>
</organism>
<protein>
    <submittedName>
        <fullName evidence="1">Uncharacterized protein</fullName>
    </submittedName>
</protein>
<dbReference type="Proteomes" id="UP000732378">
    <property type="component" value="Unassembled WGS sequence"/>
</dbReference>
<accession>A0ABS2MFT1</accession>
<proteinExistence type="predicted"/>
<keyword evidence="2" id="KW-1185">Reference proteome</keyword>
<reference evidence="1 2" key="1">
    <citation type="submission" date="2021-01" db="EMBL/GenBank/DDBJ databases">
        <title>Sequencing the genomes of 1000 actinobacteria strains.</title>
        <authorList>
            <person name="Klenk H.-P."/>
        </authorList>
    </citation>
    <scope>NUCLEOTIDE SEQUENCE [LARGE SCALE GENOMIC DNA]</scope>
    <source>
        <strain evidence="1 2">DSM 18239</strain>
    </source>
</reference>
<dbReference type="EMBL" id="JAFBBZ010000001">
    <property type="protein sequence ID" value="MBM7510053.1"/>
    <property type="molecule type" value="Genomic_DNA"/>
</dbReference>
<gene>
    <name evidence="1" type="ORF">JOE61_003867</name>
</gene>
<evidence type="ECO:0000313" key="1">
    <source>
        <dbReference type="EMBL" id="MBM7510053.1"/>
    </source>
</evidence>